<dbReference type="PANTHER" id="PTHR21716:SF4">
    <property type="entry name" value="TRANSMEMBRANE PROTEIN 245"/>
    <property type="match status" value="1"/>
</dbReference>
<sequence>MAESPHIPDQETILERAAVDGSKFRTAFVVLLVAVVSGLFLALAWPLLRPLMIGAILSGLCTPMFNWFVRLFRGRRGLASIATLLVLFIIIAGPISAMLGLAVQQAVTVSDRALPWLQDRFGSATSFDANRWIVDHFPFAEDFAPSQKEIVNSVSNAIRGVGTYLVSSASSFTAGTAGFLLEFFIMIYAMFFFLKDGRQILAKIFYYMPLAHDDEERILERFISISRATIKGTLLIGLLQGTLGGLGFFFAGIGGSAFWGVIMVILSVIPGVGAGLVWVPAVIYLYVAGQALPATLLLIWCATVVSTIDNVLRPRLVGQDAQMHDLMIFIGTLGGLFLFGPIGFVIGPVVCGLFLLAWEIYGAAFKDILPPVGELRPSPRPDRHASPEKSEDKSGTSRPKGRRKS</sequence>
<evidence type="ECO:0000256" key="1">
    <source>
        <dbReference type="ARBA" id="ARBA00004141"/>
    </source>
</evidence>
<organism evidence="8 9">
    <name type="scientific">Terrimicrobium sacchariphilum</name>
    <dbReference type="NCBI Taxonomy" id="690879"/>
    <lineage>
        <taxon>Bacteria</taxon>
        <taxon>Pseudomonadati</taxon>
        <taxon>Verrucomicrobiota</taxon>
        <taxon>Terrimicrobiia</taxon>
        <taxon>Terrimicrobiales</taxon>
        <taxon>Terrimicrobiaceae</taxon>
        <taxon>Terrimicrobium</taxon>
    </lineage>
</organism>
<comment type="subcellular location">
    <subcellularLocation>
        <location evidence="1">Membrane</location>
        <topology evidence="1">Multi-pass membrane protein</topology>
    </subcellularLocation>
</comment>
<keyword evidence="4 7" id="KW-1133">Transmembrane helix</keyword>
<dbReference type="OrthoDB" id="106838at2"/>
<evidence type="ECO:0000313" key="9">
    <source>
        <dbReference type="Proteomes" id="UP000076023"/>
    </source>
</evidence>
<dbReference type="PANTHER" id="PTHR21716">
    <property type="entry name" value="TRANSMEMBRANE PROTEIN"/>
    <property type="match status" value="1"/>
</dbReference>
<feature type="transmembrane region" description="Helical" evidence="7">
    <location>
        <begin position="291"/>
        <end position="308"/>
    </location>
</feature>
<gene>
    <name evidence="8" type="ORF">TSACC_21929</name>
</gene>
<feature type="transmembrane region" description="Helical" evidence="7">
    <location>
        <begin position="81"/>
        <end position="103"/>
    </location>
</feature>
<feature type="transmembrane region" description="Helical" evidence="7">
    <location>
        <begin position="257"/>
        <end position="279"/>
    </location>
</feature>
<evidence type="ECO:0000256" key="3">
    <source>
        <dbReference type="ARBA" id="ARBA00022692"/>
    </source>
</evidence>
<protein>
    <submittedName>
        <fullName evidence="8">Predicted PurR-regulated permease PerM</fullName>
    </submittedName>
</protein>
<feature type="region of interest" description="Disordered" evidence="6">
    <location>
        <begin position="375"/>
        <end position="405"/>
    </location>
</feature>
<dbReference type="InParanoid" id="A0A146G858"/>
<evidence type="ECO:0000313" key="8">
    <source>
        <dbReference type="EMBL" id="GAT33512.1"/>
    </source>
</evidence>
<feature type="transmembrane region" description="Helical" evidence="7">
    <location>
        <begin position="172"/>
        <end position="194"/>
    </location>
</feature>
<name>A0A146G858_TERSA</name>
<comment type="caution">
    <text evidence="8">The sequence shown here is derived from an EMBL/GenBank/DDBJ whole genome shotgun (WGS) entry which is preliminary data.</text>
</comment>
<dbReference type="EMBL" id="BDCO01000002">
    <property type="protein sequence ID" value="GAT33512.1"/>
    <property type="molecule type" value="Genomic_DNA"/>
</dbReference>
<evidence type="ECO:0000256" key="4">
    <source>
        <dbReference type="ARBA" id="ARBA00022989"/>
    </source>
</evidence>
<dbReference type="AlphaFoldDB" id="A0A146G858"/>
<dbReference type="Proteomes" id="UP000076023">
    <property type="component" value="Unassembled WGS sequence"/>
</dbReference>
<evidence type="ECO:0000256" key="2">
    <source>
        <dbReference type="ARBA" id="ARBA00009773"/>
    </source>
</evidence>
<accession>A0A146G858</accession>
<feature type="transmembrane region" description="Helical" evidence="7">
    <location>
        <begin position="26"/>
        <end position="45"/>
    </location>
</feature>
<dbReference type="STRING" id="690879.TSACC_21929"/>
<evidence type="ECO:0000256" key="7">
    <source>
        <dbReference type="SAM" id="Phobius"/>
    </source>
</evidence>
<feature type="transmembrane region" description="Helical" evidence="7">
    <location>
        <begin position="232"/>
        <end position="251"/>
    </location>
</feature>
<dbReference type="FunCoup" id="A0A146G858">
    <property type="interactions" value="78"/>
</dbReference>
<feature type="transmembrane region" description="Helical" evidence="7">
    <location>
        <begin position="51"/>
        <end position="69"/>
    </location>
</feature>
<evidence type="ECO:0000256" key="6">
    <source>
        <dbReference type="SAM" id="MobiDB-lite"/>
    </source>
</evidence>
<comment type="similarity">
    <text evidence="2">Belongs to the autoinducer-2 exporter (AI-2E) (TC 2.A.86) family.</text>
</comment>
<evidence type="ECO:0000256" key="5">
    <source>
        <dbReference type="ARBA" id="ARBA00023136"/>
    </source>
</evidence>
<keyword evidence="5 7" id="KW-0472">Membrane</keyword>
<reference evidence="9" key="1">
    <citation type="journal article" date="2017" name="Genome Announc.">
        <title>Draft Genome Sequence of Terrimicrobium sacchariphilum NM-5T, a Facultative Anaerobic Soil Bacterium of the Class Spartobacteria.</title>
        <authorList>
            <person name="Qiu Y.L."/>
            <person name="Tourlousse D.M."/>
            <person name="Matsuura N."/>
            <person name="Ohashi A."/>
            <person name="Sekiguchi Y."/>
        </authorList>
    </citation>
    <scope>NUCLEOTIDE SEQUENCE [LARGE SCALE GENOMIC DNA]</scope>
    <source>
        <strain evidence="9">NM-5</strain>
    </source>
</reference>
<proteinExistence type="inferred from homology"/>
<keyword evidence="9" id="KW-1185">Reference proteome</keyword>
<feature type="transmembrane region" description="Helical" evidence="7">
    <location>
        <begin position="328"/>
        <end position="356"/>
    </location>
</feature>
<dbReference type="GO" id="GO:0016020">
    <property type="term" value="C:membrane"/>
    <property type="evidence" value="ECO:0007669"/>
    <property type="project" value="UniProtKB-SubCell"/>
</dbReference>
<keyword evidence="3 7" id="KW-0812">Transmembrane</keyword>
<dbReference type="Pfam" id="PF01594">
    <property type="entry name" value="AI-2E_transport"/>
    <property type="match status" value="1"/>
</dbReference>
<feature type="compositionally biased region" description="Basic and acidic residues" evidence="6">
    <location>
        <begin position="377"/>
        <end position="395"/>
    </location>
</feature>
<dbReference type="InterPro" id="IPR002549">
    <property type="entry name" value="AI-2E-like"/>
</dbReference>